<comment type="subcellular location">
    <subcellularLocation>
        <location evidence="1">Mitochondrion inner membrane</location>
    </subcellularLocation>
</comment>
<dbReference type="Pfam" id="PF02046">
    <property type="entry name" value="COX6A"/>
    <property type="match status" value="1"/>
</dbReference>
<keyword evidence="4" id="KW-0496">Mitochondrion</keyword>
<dbReference type="GO" id="GO:0030234">
    <property type="term" value="F:enzyme regulator activity"/>
    <property type="evidence" value="ECO:0007669"/>
    <property type="project" value="TreeGrafter"/>
</dbReference>
<dbReference type="GO" id="GO:0005743">
    <property type="term" value="C:mitochondrial inner membrane"/>
    <property type="evidence" value="ECO:0007669"/>
    <property type="project" value="UniProtKB-SubCell"/>
</dbReference>
<evidence type="ECO:0000256" key="5">
    <source>
        <dbReference type="ARBA" id="ARBA00023136"/>
    </source>
</evidence>
<keyword evidence="3" id="KW-0809">Transit peptide</keyword>
<name>A0AAF0E6B6_9BASI</name>
<dbReference type="EMBL" id="CP119941">
    <property type="protein sequence ID" value="WFD04347.1"/>
    <property type="molecule type" value="Genomic_DNA"/>
</dbReference>
<dbReference type="InterPro" id="IPR036418">
    <property type="entry name" value="Cyt_c_oxidase_su6a_sf"/>
</dbReference>
<organism evidence="8 9">
    <name type="scientific">Malassezia obtusa</name>
    <dbReference type="NCBI Taxonomy" id="76774"/>
    <lineage>
        <taxon>Eukaryota</taxon>
        <taxon>Fungi</taxon>
        <taxon>Dikarya</taxon>
        <taxon>Basidiomycota</taxon>
        <taxon>Ustilaginomycotina</taxon>
        <taxon>Malasseziomycetes</taxon>
        <taxon>Malasseziales</taxon>
        <taxon>Malasseziaceae</taxon>
        <taxon>Malassezia</taxon>
    </lineage>
</organism>
<keyword evidence="5 7" id="KW-0472">Membrane</keyword>
<feature type="transmembrane region" description="Helical" evidence="7">
    <location>
        <begin position="60"/>
        <end position="81"/>
    </location>
</feature>
<evidence type="ECO:0000256" key="7">
    <source>
        <dbReference type="SAM" id="Phobius"/>
    </source>
</evidence>
<dbReference type="GO" id="GO:0006123">
    <property type="term" value="P:mitochondrial electron transport, cytochrome c to oxygen"/>
    <property type="evidence" value="ECO:0007669"/>
    <property type="project" value="TreeGrafter"/>
</dbReference>
<evidence type="ECO:0000256" key="3">
    <source>
        <dbReference type="ARBA" id="ARBA00022946"/>
    </source>
</evidence>
<keyword evidence="2" id="KW-0999">Mitochondrion inner membrane</keyword>
<sequence length="138" mass="15998">MSMLRAIPRAAFARAAKPMPLRRSLATEAESYWHPKPAEAKEFIEHRHETYEHAHKTTGLWRNISLFVLIPGSIVFGAYAYKIESAHHAHQEHVLEENDGALPERPNYEYLNIRNKPFPWGMQSLFFNPKVNYPASEE</sequence>
<proteinExistence type="inferred from homology"/>
<reference evidence="8" key="1">
    <citation type="submission" date="2023-03" db="EMBL/GenBank/DDBJ databases">
        <title>Mating type loci evolution in Malassezia.</title>
        <authorList>
            <person name="Coelho M.A."/>
        </authorList>
    </citation>
    <scope>NUCLEOTIDE SEQUENCE</scope>
    <source>
        <strain evidence="8">CBS 7876</strain>
    </source>
</reference>
<dbReference type="PANTHER" id="PTHR11504">
    <property type="entry name" value="CYTOCHROME C OXIDASE POLYPEPTIDE VIA"/>
    <property type="match status" value="1"/>
</dbReference>
<evidence type="ECO:0000256" key="1">
    <source>
        <dbReference type="ARBA" id="ARBA00004273"/>
    </source>
</evidence>
<evidence type="ECO:0000313" key="8">
    <source>
        <dbReference type="EMBL" id="WFD04347.1"/>
    </source>
</evidence>
<dbReference type="PANTHER" id="PTHR11504:SF0">
    <property type="entry name" value="CYTOCHROME C OXIDASE SUBUNIT"/>
    <property type="match status" value="1"/>
</dbReference>
<dbReference type="AlphaFoldDB" id="A0AAF0E6B6"/>
<gene>
    <name evidence="8" type="primary">COX6A</name>
    <name evidence="8" type="ORF">MOBT1_003054</name>
</gene>
<dbReference type="Proteomes" id="UP001214603">
    <property type="component" value="Chromosome 8"/>
</dbReference>
<keyword evidence="7" id="KW-0812">Transmembrane</keyword>
<dbReference type="InterPro" id="IPR001349">
    <property type="entry name" value="Cyt_c_oxidase_su6a"/>
</dbReference>
<protein>
    <submittedName>
        <fullName evidence="8">Cytochrome c oxidase subunit 6A</fullName>
    </submittedName>
</protein>
<evidence type="ECO:0000256" key="2">
    <source>
        <dbReference type="ARBA" id="ARBA00022792"/>
    </source>
</evidence>
<evidence type="ECO:0000256" key="4">
    <source>
        <dbReference type="ARBA" id="ARBA00023128"/>
    </source>
</evidence>
<dbReference type="Gene3D" id="4.10.95.10">
    <property type="entry name" value="Cytochrome c oxidase, subunit VIa"/>
    <property type="match status" value="1"/>
</dbReference>
<comment type="similarity">
    <text evidence="6">Belongs to the cytochrome c oxidase subunit 6A family.</text>
</comment>
<accession>A0AAF0E6B6</accession>
<dbReference type="SUPFAM" id="SSF81411">
    <property type="entry name" value="Mitochondrial cytochrome c oxidase subunit VIa"/>
    <property type="match status" value="1"/>
</dbReference>
<evidence type="ECO:0000313" key="9">
    <source>
        <dbReference type="Proteomes" id="UP001214603"/>
    </source>
</evidence>
<keyword evidence="9" id="KW-1185">Reference proteome</keyword>
<keyword evidence="7" id="KW-1133">Transmembrane helix</keyword>
<evidence type="ECO:0000256" key="6">
    <source>
        <dbReference type="RuleBase" id="RU004396"/>
    </source>
</evidence>